<feature type="transmembrane region" description="Helical" evidence="19">
    <location>
        <begin position="63"/>
        <end position="80"/>
    </location>
</feature>
<dbReference type="PANTHER" id="PTHR46382:SF1">
    <property type="entry name" value="PHOSPHATIDATE CYTIDYLYLTRANSFERASE"/>
    <property type="match status" value="1"/>
</dbReference>
<keyword evidence="17" id="KW-1208">Phospholipid metabolism</keyword>
<evidence type="ECO:0000256" key="13">
    <source>
        <dbReference type="ARBA" id="ARBA00022989"/>
    </source>
</evidence>
<evidence type="ECO:0000256" key="10">
    <source>
        <dbReference type="ARBA" id="ARBA00022679"/>
    </source>
</evidence>
<evidence type="ECO:0000256" key="16">
    <source>
        <dbReference type="ARBA" id="ARBA00023209"/>
    </source>
</evidence>
<evidence type="ECO:0000256" key="8">
    <source>
        <dbReference type="ARBA" id="ARBA00022475"/>
    </source>
</evidence>
<dbReference type="InterPro" id="IPR000374">
    <property type="entry name" value="PC_trans"/>
</dbReference>
<keyword evidence="21" id="KW-1185">Reference proteome</keyword>
<evidence type="ECO:0000256" key="5">
    <source>
        <dbReference type="ARBA" id="ARBA00010185"/>
    </source>
</evidence>
<keyword evidence="15 19" id="KW-0472">Membrane</keyword>
<evidence type="ECO:0000256" key="19">
    <source>
        <dbReference type="SAM" id="Phobius"/>
    </source>
</evidence>
<evidence type="ECO:0000313" key="21">
    <source>
        <dbReference type="Proteomes" id="UP000464468"/>
    </source>
</evidence>
<evidence type="ECO:0000256" key="9">
    <source>
        <dbReference type="ARBA" id="ARBA00022516"/>
    </source>
</evidence>
<dbReference type="EC" id="2.7.7.41" evidence="6 18"/>
<evidence type="ECO:0000256" key="18">
    <source>
        <dbReference type="RuleBase" id="RU003938"/>
    </source>
</evidence>
<comment type="similarity">
    <text evidence="5 18">Belongs to the CDS family.</text>
</comment>
<feature type="transmembrane region" description="Helical" evidence="19">
    <location>
        <begin position="12"/>
        <end position="29"/>
    </location>
</feature>
<keyword evidence="13 19" id="KW-1133">Transmembrane helix</keyword>
<evidence type="ECO:0000256" key="15">
    <source>
        <dbReference type="ARBA" id="ARBA00023136"/>
    </source>
</evidence>
<evidence type="ECO:0000256" key="4">
    <source>
        <dbReference type="ARBA" id="ARBA00005189"/>
    </source>
</evidence>
<dbReference type="KEGG" id="schy:GVO57_10725"/>
<dbReference type="PANTHER" id="PTHR46382">
    <property type="entry name" value="PHOSPHATIDATE CYTIDYLYLTRANSFERASE"/>
    <property type="match status" value="1"/>
</dbReference>
<proteinExistence type="inferred from homology"/>
<evidence type="ECO:0000256" key="11">
    <source>
        <dbReference type="ARBA" id="ARBA00022692"/>
    </source>
</evidence>
<organism evidence="20 21">
    <name type="scientific">Sphingomonas changnyeongensis</name>
    <dbReference type="NCBI Taxonomy" id="2698679"/>
    <lineage>
        <taxon>Bacteria</taxon>
        <taxon>Pseudomonadati</taxon>
        <taxon>Pseudomonadota</taxon>
        <taxon>Alphaproteobacteria</taxon>
        <taxon>Sphingomonadales</taxon>
        <taxon>Sphingomonadaceae</taxon>
        <taxon>Sphingomonas</taxon>
    </lineage>
</organism>
<feature type="transmembrane region" description="Helical" evidence="19">
    <location>
        <begin position="131"/>
        <end position="151"/>
    </location>
</feature>
<keyword evidence="9" id="KW-0444">Lipid biosynthesis</keyword>
<name>A0A7Z2NX91_9SPHN</name>
<evidence type="ECO:0000256" key="14">
    <source>
        <dbReference type="ARBA" id="ARBA00023098"/>
    </source>
</evidence>
<dbReference type="PROSITE" id="PS01315">
    <property type="entry name" value="CDS"/>
    <property type="match status" value="1"/>
</dbReference>
<keyword evidence="11 18" id="KW-0812">Transmembrane</keyword>
<evidence type="ECO:0000256" key="12">
    <source>
        <dbReference type="ARBA" id="ARBA00022695"/>
    </source>
</evidence>
<comment type="pathway">
    <text evidence="4">Lipid metabolism.</text>
</comment>
<keyword evidence="8" id="KW-1003">Cell membrane</keyword>
<keyword evidence="16" id="KW-0594">Phospholipid biosynthesis</keyword>
<dbReference type="AlphaFoldDB" id="A0A7Z2NX91"/>
<feature type="transmembrane region" description="Helical" evidence="19">
    <location>
        <begin position="108"/>
        <end position="125"/>
    </location>
</feature>
<dbReference type="RefSeq" id="WP_160593132.1">
    <property type="nucleotide sequence ID" value="NZ_CP047895.1"/>
</dbReference>
<dbReference type="Pfam" id="PF01148">
    <property type="entry name" value="CTP_transf_1"/>
    <property type="match status" value="1"/>
</dbReference>
<dbReference type="Proteomes" id="UP000464468">
    <property type="component" value="Chromosome"/>
</dbReference>
<dbReference type="GO" id="GO:0004605">
    <property type="term" value="F:phosphatidate cytidylyltransferase activity"/>
    <property type="evidence" value="ECO:0007669"/>
    <property type="project" value="UniProtKB-EC"/>
</dbReference>
<evidence type="ECO:0000256" key="1">
    <source>
        <dbReference type="ARBA" id="ARBA00001698"/>
    </source>
</evidence>
<feature type="transmembrane region" description="Helical" evidence="19">
    <location>
        <begin position="171"/>
        <end position="191"/>
    </location>
</feature>
<evidence type="ECO:0000313" key="20">
    <source>
        <dbReference type="EMBL" id="QHL91202.1"/>
    </source>
</evidence>
<keyword evidence="12 18" id="KW-0548">Nucleotidyltransferase</keyword>
<comment type="subcellular location">
    <subcellularLocation>
        <location evidence="2">Cell membrane</location>
        <topology evidence="2">Multi-pass membrane protein</topology>
    </subcellularLocation>
</comment>
<evidence type="ECO:0000256" key="7">
    <source>
        <dbReference type="ARBA" id="ARBA00019373"/>
    </source>
</evidence>
<keyword evidence="14" id="KW-0443">Lipid metabolism</keyword>
<evidence type="ECO:0000256" key="17">
    <source>
        <dbReference type="ARBA" id="ARBA00023264"/>
    </source>
</evidence>
<dbReference type="GO" id="GO:0016024">
    <property type="term" value="P:CDP-diacylglycerol biosynthetic process"/>
    <property type="evidence" value="ECO:0007669"/>
    <property type="project" value="UniProtKB-UniPathway"/>
</dbReference>
<reference evidence="20 21" key="1">
    <citation type="submission" date="2020-01" db="EMBL/GenBank/DDBJ databases">
        <title>Sphingomonas sp. C33 whole genome sequece.</title>
        <authorList>
            <person name="Park C."/>
        </authorList>
    </citation>
    <scope>NUCLEOTIDE SEQUENCE [LARGE SCALE GENOMIC DNA]</scope>
    <source>
        <strain evidence="20 21">C33</strain>
    </source>
</reference>
<comment type="pathway">
    <text evidence="3 18">Phospholipid metabolism; CDP-diacylglycerol biosynthesis; CDP-diacylglycerol from sn-glycerol 3-phosphate: step 3/3.</text>
</comment>
<keyword evidence="10 18" id="KW-0808">Transferase</keyword>
<protein>
    <recommendedName>
        <fullName evidence="7 18">Phosphatidate cytidylyltransferase</fullName>
        <ecNumber evidence="6 18">2.7.7.41</ecNumber>
    </recommendedName>
</protein>
<evidence type="ECO:0000256" key="3">
    <source>
        <dbReference type="ARBA" id="ARBA00005119"/>
    </source>
</evidence>
<evidence type="ECO:0000256" key="6">
    <source>
        <dbReference type="ARBA" id="ARBA00012487"/>
    </source>
</evidence>
<accession>A0A7Z2NX91</accession>
<evidence type="ECO:0000256" key="2">
    <source>
        <dbReference type="ARBA" id="ARBA00004651"/>
    </source>
</evidence>
<gene>
    <name evidence="20" type="ORF">GVO57_10725</name>
</gene>
<dbReference type="UniPathway" id="UPA00557">
    <property type="reaction ID" value="UER00614"/>
</dbReference>
<dbReference type="GO" id="GO:0005886">
    <property type="term" value="C:plasma membrane"/>
    <property type="evidence" value="ECO:0007669"/>
    <property type="project" value="UniProtKB-SubCell"/>
</dbReference>
<dbReference type="EMBL" id="CP047895">
    <property type="protein sequence ID" value="QHL91202.1"/>
    <property type="molecule type" value="Genomic_DNA"/>
</dbReference>
<comment type="catalytic activity">
    <reaction evidence="1 18">
        <text>a 1,2-diacyl-sn-glycero-3-phosphate + CTP + H(+) = a CDP-1,2-diacyl-sn-glycerol + diphosphate</text>
        <dbReference type="Rhea" id="RHEA:16229"/>
        <dbReference type="ChEBI" id="CHEBI:15378"/>
        <dbReference type="ChEBI" id="CHEBI:33019"/>
        <dbReference type="ChEBI" id="CHEBI:37563"/>
        <dbReference type="ChEBI" id="CHEBI:58332"/>
        <dbReference type="ChEBI" id="CHEBI:58608"/>
        <dbReference type="EC" id="2.7.7.41"/>
    </reaction>
</comment>
<sequence length="262" mass="26437">MTAGKSGSDLGVRSAVGLVLIAVALLALWAGPVGLWLLIATAAMLMLAEWCDLSGADARGRRAALFAACVPLAILAPPPVAAGPGSLALGLGVAAALVTAGITGRVRLGLGVLYVVLPAIALVFIRAEADGLLLCLWVLAGVWATDIGAYFAGRTIGGPKLAPAISPNKTWAGLGGGVIAALAFGLILWRFLELPLALALLSPVLAVVAQAGDLFESALKRRAGVKDSGRILPGHGGVMDRLDGLVTAAPVAAILILVQRML</sequence>